<organism evidence="7 8">
    <name type="scientific">Microvirga arsenatis</name>
    <dbReference type="NCBI Taxonomy" id="2692265"/>
    <lineage>
        <taxon>Bacteria</taxon>
        <taxon>Pseudomonadati</taxon>
        <taxon>Pseudomonadota</taxon>
        <taxon>Alphaproteobacteria</taxon>
        <taxon>Hyphomicrobiales</taxon>
        <taxon>Methylobacteriaceae</taxon>
        <taxon>Microvirga</taxon>
    </lineage>
</organism>
<evidence type="ECO:0000313" key="8">
    <source>
        <dbReference type="Proteomes" id="UP000818323"/>
    </source>
</evidence>
<reference evidence="7 8" key="1">
    <citation type="submission" date="2020-01" db="EMBL/GenBank/DDBJ databases">
        <title>Microvirga sp. nov., an arsenate reduction bacterium isolated from Tibet hotspring sediments.</title>
        <authorList>
            <person name="Yuan C.-G."/>
        </authorList>
    </citation>
    <scope>NUCLEOTIDE SEQUENCE [LARGE SCALE GENOMIC DNA]</scope>
    <source>
        <strain evidence="7 8">SYSU G3D203</strain>
    </source>
</reference>
<keyword evidence="1" id="KW-0645">Protease</keyword>
<dbReference type="Proteomes" id="UP000818323">
    <property type="component" value="Unassembled WGS sequence"/>
</dbReference>
<evidence type="ECO:0000256" key="5">
    <source>
        <dbReference type="ARBA" id="ARBA00023163"/>
    </source>
</evidence>
<evidence type="ECO:0000256" key="3">
    <source>
        <dbReference type="ARBA" id="ARBA00023015"/>
    </source>
</evidence>
<gene>
    <name evidence="7" type="ORF">GR303_06975</name>
</gene>
<keyword evidence="5" id="KW-0804">Transcription</keyword>
<dbReference type="PANTHER" id="PTHR40661:SF3">
    <property type="entry name" value="FELS-1 PROPHAGE TRANSCRIPTIONAL REGULATOR"/>
    <property type="match status" value="1"/>
</dbReference>
<proteinExistence type="predicted"/>
<name>A0ABW9YUQ7_9HYPH</name>
<evidence type="ECO:0000313" key="7">
    <source>
        <dbReference type="EMBL" id="NBJ24097.1"/>
    </source>
</evidence>
<dbReference type="PANTHER" id="PTHR40661">
    <property type="match status" value="1"/>
</dbReference>
<keyword evidence="4" id="KW-0238">DNA-binding</keyword>
<dbReference type="EMBL" id="JAAAXJ010000003">
    <property type="protein sequence ID" value="NBJ24097.1"/>
    <property type="molecule type" value="Genomic_DNA"/>
</dbReference>
<dbReference type="CDD" id="cd06529">
    <property type="entry name" value="S24_LexA-like"/>
    <property type="match status" value="1"/>
</dbReference>
<dbReference type="InterPro" id="IPR036286">
    <property type="entry name" value="LexA/Signal_pep-like_sf"/>
</dbReference>
<feature type="domain" description="Peptidase S24/S26A/S26B/S26C" evidence="6">
    <location>
        <begin position="110"/>
        <end position="199"/>
    </location>
</feature>
<keyword evidence="3" id="KW-0805">Transcription regulation</keyword>
<dbReference type="InterPro" id="IPR039418">
    <property type="entry name" value="LexA-like"/>
</dbReference>
<comment type="caution">
    <text evidence="7">The sequence shown here is derived from an EMBL/GenBank/DDBJ whole genome shotgun (WGS) entry which is preliminary data.</text>
</comment>
<dbReference type="RefSeq" id="WP_161725968.1">
    <property type="nucleotide sequence ID" value="NZ_JAAAXI010000027.1"/>
</dbReference>
<evidence type="ECO:0000256" key="1">
    <source>
        <dbReference type="ARBA" id="ARBA00022670"/>
    </source>
</evidence>
<evidence type="ECO:0000256" key="4">
    <source>
        <dbReference type="ARBA" id="ARBA00023125"/>
    </source>
</evidence>
<sequence>MTALEEEFALKPGSLFKFEIGEEDTIRRVPVGEEFEPDPEFIEDRTAHAVEIRIQRGDLKPGEVPERNVVAGLGEGGLAPGVMVDGKVLDGVRAVWRLPVDYLHTELRAREAEVDFIPVDGDSMIPTLLPGDRVMINRAQTAPSPDGLFAIFDGIGIAVKRLEVVKGSNPVKIRIKSDNPAHGTDEILAEDLQVIGRVVCKVTRL</sequence>
<dbReference type="PROSITE" id="PS00501">
    <property type="entry name" value="SPASE_I_1"/>
    <property type="match status" value="1"/>
</dbReference>
<dbReference type="InterPro" id="IPR015927">
    <property type="entry name" value="Peptidase_S24_S26A/B/C"/>
</dbReference>
<protein>
    <recommendedName>
        <fullName evidence="6">Peptidase S24/S26A/S26B/S26C domain-containing protein</fullName>
    </recommendedName>
</protein>
<accession>A0ABW9YUQ7</accession>
<dbReference type="SUPFAM" id="SSF51306">
    <property type="entry name" value="LexA/Signal peptidase"/>
    <property type="match status" value="1"/>
</dbReference>
<evidence type="ECO:0000259" key="6">
    <source>
        <dbReference type="Pfam" id="PF00717"/>
    </source>
</evidence>
<dbReference type="Gene3D" id="2.10.109.10">
    <property type="entry name" value="Umud Fragment, subunit A"/>
    <property type="match status" value="1"/>
</dbReference>
<dbReference type="Pfam" id="PF00717">
    <property type="entry name" value="Peptidase_S24"/>
    <property type="match status" value="1"/>
</dbReference>
<keyword evidence="8" id="KW-1185">Reference proteome</keyword>
<keyword evidence="2" id="KW-0378">Hydrolase</keyword>
<evidence type="ECO:0000256" key="2">
    <source>
        <dbReference type="ARBA" id="ARBA00022801"/>
    </source>
</evidence>
<dbReference type="InterPro" id="IPR019756">
    <property type="entry name" value="Pept_S26A_signal_pept_1_Ser-AS"/>
</dbReference>